<keyword evidence="2" id="KW-0812">Transmembrane</keyword>
<proteinExistence type="predicted"/>
<dbReference type="OrthoDB" id="10049971at2759"/>
<dbReference type="AlphaFoldDB" id="A0A3S5BB49"/>
<evidence type="ECO:0000313" key="3">
    <source>
        <dbReference type="EMBL" id="VEL39213.1"/>
    </source>
</evidence>
<reference evidence="3" key="1">
    <citation type="submission" date="2018-11" db="EMBL/GenBank/DDBJ databases">
        <authorList>
            <consortium name="Pathogen Informatics"/>
        </authorList>
    </citation>
    <scope>NUCLEOTIDE SEQUENCE</scope>
</reference>
<gene>
    <name evidence="3" type="ORF">PXEA_LOCUS32653</name>
</gene>
<dbReference type="Proteomes" id="UP000784294">
    <property type="component" value="Unassembled WGS sequence"/>
</dbReference>
<comment type="caution">
    <text evidence="3">The sequence shown here is derived from an EMBL/GenBank/DDBJ whole genome shotgun (WGS) entry which is preliminary data.</text>
</comment>
<keyword evidence="2" id="KW-1133">Transmembrane helix</keyword>
<dbReference type="GO" id="GO:0005886">
    <property type="term" value="C:plasma membrane"/>
    <property type="evidence" value="ECO:0007669"/>
    <property type="project" value="TreeGrafter"/>
</dbReference>
<dbReference type="GO" id="GO:0015204">
    <property type="term" value="F:urea transmembrane transporter activity"/>
    <property type="evidence" value="ECO:0007669"/>
    <property type="project" value="InterPro"/>
</dbReference>
<dbReference type="PANTHER" id="PTHR46154">
    <property type="match status" value="1"/>
</dbReference>
<sequence length="132" mass="14362">MCLFNEQFVDTLLLALRCLTPDCLVPFRALTCFFHLLFGLFVSAAAGNFGTVFVDQSYWQVSTTTKPYQGVLGYLIGGLIWFIIPLSFGTSNGLAYLGLGVLNGTDLLTPSDIGKGTCPLTPFPFHEDGRVV</sequence>
<accession>A0A3S5BB49</accession>
<evidence type="ECO:0000313" key="4">
    <source>
        <dbReference type="Proteomes" id="UP000784294"/>
    </source>
</evidence>
<dbReference type="PANTHER" id="PTHR46154:SF4">
    <property type="entry name" value="UREA ACTIVE TRANSPORTER"/>
    <property type="match status" value="1"/>
</dbReference>
<feature type="transmembrane region" description="Helical" evidence="2">
    <location>
        <begin position="74"/>
        <end position="99"/>
    </location>
</feature>
<organism evidence="3 4">
    <name type="scientific">Protopolystoma xenopodis</name>
    <dbReference type="NCBI Taxonomy" id="117903"/>
    <lineage>
        <taxon>Eukaryota</taxon>
        <taxon>Metazoa</taxon>
        <taxon>Spiralia</taxon>
        <taxon>Lophotrochozoa</taxon>
        <taxon>Platyhelminthes</taxon>
        <taxon>Monogenea</taxon>
        <taxon>Polyopisthocotylea</taxon>
        <taxon>Polystomatidea</taxon>
        <taxon>Polystomatidae</taxon>
        <taxon>Protopolystoma</taxon>
    </lineage>
</organism>
<keyword evidence="2" id="KW-0472">Membrane</keyword>
<keyword evidence="1" id="KW-0813">Transport</keyword>
<evidence type="ECO:0000256" key="2">
    <source>
        <dbReference type="SAM" id="Phobius"/>
    </source>
</evidence>
<dbReference type="EMBL" id="CAAALY010260481">
    <property type="protein sequence ID" value="VEL39213.1"/>
    <property type="molecule type" value="Genomic_DNA"/>
</dbReference>
<feature type="transmembrane region" description="Helical" evidence="2">
    <location>
        <begin position="33"/>
        <end position="54"/>
    </location>
</feature>
<protein>
    <submittedName>
        <fullName evidence="3">Uncharacterized protein</fullName>
    </submittedName>
</protein>
<keyword evidence="4" id="KW-1185">Reference proteome</keyword>
<name>A0A3S5BB49_9PLAT</name>
<dbReference type="InterPro" id="IPR031155">
    <property type="entry name" value="DUR"/>
</dbReference>
<evidence type="ECO:0000256" key="1">
    <source>
        <dbReference type="ARBA" id="ARBA00022448"/>
    </source>
</evidence>